<dbReference type="GO" id="GO:0000428">
    <property type="term" value="C:DNA-directed RNA polymerase complex"/>
    <property type="evidence" value="ECO:0007669"/>
    <property type="project" value="UniProtKB-KW"/>
</dbReference>
<dbReference type="Proteomes" id="UP000192505">
    <property type="component" value="Unassembled WGS sequence"/>
</dbReference>
<dbReference type="EMBL" id="MTEI01000002">
    <property type="protein sequence ID" value="OQW89505.1"/>
    <property type="molecule type" value="Genomic_DNA"/>
</dbReference>
<evidence type="ECO:0000313" key="9">
    <source>
        <dbReference type="Proteomes" id="UP000192505"/>
    </source>
</evidence>
<dbReference type="InterPro" id="IPR044893">
    <property type="entry name" value="RNA_pol_Rpb1_clamp_domain"/>
</dbReference>
<evidence type="ECO:0000256" key="5">
    <source>
        <dbReference type="ARBA" id="ARBA00023163"/>
    </source>
</evidence>
<evidence type="ECO:0000256" key="4">
    <source>
        <dbReference type="ARBA" id="ARBA00022695"/>
    </source>
</evidence>
<name>A0A1W9KY26_9BURK</name>
<sequence length="347" mass="39879">MEKLISLNELFKSFEKESQEFPLLDVFQKFNATNYSGSMKYTMTSPELIRRWSFGEIKRSELINIETEEPLRDGLFCSRIFGPTKNYQCLCGKYQGLKNRGVICEKCDVEVNRSSLRGERMAHIELVVPCANIWFVKVLPSFLGLVLDMTLSDIELVLYFEAYIVTDPGVTPIKKYSILSEDDFDDLIAQYGNKFKAKMGAEAVKDLLQNIDIEYEIQRSSRVTGSENINRKNVKRLLAFEMFKKNNIKPEWMMLDALPVIAPDLRPLGPLIEGQFEASDFNQQYRQIITLNNRLKKIIKLQAPSIILAQLKLQLQEAVDCLLDNKRSRKVMIGVNKNPLRSLASLN</sequence>
<dbReference type="PANTHER" id="PTHR19376">
    <property type="entry name" value="DNA-DIRECTED RNA POLYMERASE"/>
    <property type="match status" value="1"/>
</dbReference>
<reference evidence="8 9" key="1">
    <citation type="submission" date="2017-01" db="EMBL/GenBank/DDBJ databases">
        <title>Novel large sulfur bacteria in the metagenomes of groundwater-fed chemosynthetic microbial mats in the Lake Huron basin.</title>
        <authorList>
            <person name="Sharrar A.M."/>
            <person name="Flood B.E."/>
            <person name="Bailey J.V."/>
            <person name="Jones D.S."/>
            <person name="Biddanda B."/>
            <person name="Ruberg S.A."/>
            <person name="Marcus D.N."/>
            <person name="Dick G.J."/>
        </authorList>
    </citation>
    <scope>NUCLEOTIDE SEQUENCE [LARGE SCALE GENOMIC DNA]</scope>
    <source>
        <strain evidence="8">A7</strain>
    </source>
</reference>
<evidence type="ECO:0000256" key="2">
    <source>
        <dbReference type="ARBA" id="ARBA00022478"/>
    </source>
</evidence>
<keyword evidence="5" id="KW-0804">Transcription</keyword>
<dbReference type="SUPFAM" id="SSF64484">
    <property type="entry name" value="beta and beta-prime subunits of DNA dependent RNA-polymerase"/>
    <property type="match status" value="1"/>
</dbReference>
<gene>
    <name evidence="8" type="ORF">BWK72_06240</name>
</gene>
<dbReference type="Gene3D" id="4.10.860.120">
    <property type="entry name" value="RNA polymerase II, clamp domain"/>
    <property type="match status" value="1"/>
</dbReference>
<keyword evidence="3" id="KW-0808">Transferase</keyword>
<keyword evidence="2" id="KW-0240">DNA-directed RNA polymerase</keyword>
<evidence type="ECO:0000313" key="8">
    <source>
        <dbReference type="EMBL" id="OQW89505.1"/>
    </source>
</evidence>
<dbReference type="GO" id="GO:0003899">
    <property type="term" value="F:DNA-directed RNA polymerase activity"/>
    <property type="evidence" value="ECO:0007669"/>
    <property type="project" value="UniProtKB-EC"/>
</dbReference>
<dbReference type="AlphaFoldDB" id="A0A1W9KY26"/>
<keyword evidence="4" id="KW-0548">Nucleotidyltransferase</keyword>
<dbReference type="EC" id="2.7.7.6" evidence="1"/>
<feature type="domain" description="RNA polymerase Rpb1" evidence="7">
    <location>
        <begin position="40"/>
        <end position="344"/>
    </location>
</feature>
<proteinExistence type="predicted"/>
<comment type="catalytic activity">
    <reaction evidence="6">
        <text>RNA(n) + a ribonucleoside 5'-triphosphate = RNA(n+1) + diphosphate</text>
        <dbReference type="Rhea" id="RHEA:21248"/>
        <dbReference type="Rhea" id="RHEA-COMP:14527"/>
        <dbReference type="Rhea" id="RHEA-COMP:17342"/>
        <dbReference type="ChEBI" id="CHEBI:33019"/>
        <dbReference type="ChEBI" id="CHEBI:61557"/>
        <dbReference type="ChEBI" id="CHEBI:140395"/>
        <dbReference type="EC" id="2.7.7.6"/>
    </reaction>
</comment>
<evidence type="ECO:0000256" key="6">
    <source>
        <dbReference type="ARBA" id="ARBA00048552"/>
    </source>
</evidence>
<dbReference type="InterPro" id="IPR007080">
    <property type="entry name" value="RNA_pol_Rpb1_1"/>
</dbReference>
<evidence type="ECO:0000259" key="7">
    <source>
        <dbReference type="Pfam" id="PF04997"/>
    </source>
</evidence>
<protein>
    <recommendedName>
        <fullName evidence="1">DNA-directed RNA polymerase</fullName>
        <ecNumber evidence="1">2.7.7.6</ecNumber>
    </recommendedName>
</protein>
<evidence type="ECO:0000256" key="3">
    <source>
        <dbReference type="ARBA" id="ARBA00022679"/>
    </source>
</evidence>
<organism evidence="8 9">
    <name type="scientific">Rhodoferax ferrireducens</name>
    <dbReference type="NCBI Taxonomy" id="192843"/>
    <lineage>
        <taxon>Bacteria</taxon>
        <taxon>Pseudomonadati</taxon>
        <taxon>Pseudomonadota</taxon>
        <taxon>Betaproteobacteria</taxon>
        <taxon>Burkholderiales</taxon>
        <taxon>Comamonadaceae</taxon>
        <taxon>Rhodoferax</taxon>
    </lineage>
</organism>
<evidence type="ECO:0000256" key="1">
    <source>
        <dbReference type="ARBA" id="ARBA00012418"/>
    </source>
</evidence>
<dbReference type="GO" id="GO:0003677">
    <property type="term" value="F:DNA binding"/>
    <property type="evidence" value="ECO:0007669"/>
    <property type="project" value="InterPro"/>
</dbReference>
<dbReference type="InterPro" id="IPR045867">
    <property type="entry name" value="DNA-dir_RpoC_beta_prime"/>
</dbReference>
<dbReference type="GO" id="GO:0006351">
    <property type="term" value="P:DNA-templated transcription"/>
    <property type="evidence" value="ECO:0007669"/>
    <property type="project" value="InterPro"/>
</dbReference>
<dbReference type="PANTHER" id="PTHR19376:SF54">
    <property type="entry name" value="DNA-DIRECTED RNA POLYMERASE SUBUNIT BETA"/>
    <property type="match status" value="1"/>
</dbReference>
<accession>A0A1W9KY26</accession>
<comment type="caution">
    <text evidence="8">The sequence shown here is derived from an EMBL/GenBank/DDBJ whole genome shotgun (WGS) entry which is preliminary data.</text>
</comment>
<dbReference type="Pfam" id="PF04997">
    <property type="entry name" value="RNA_pol_Rpb1_1"/>
    <property type="match status" value="1"/>
</dbReference>